<evidence type="ECO:0000313" key="3">
    <source>
        <dbReference type="EMBL" id="ETW01783.1"/>
    </source>
</evidence>
<feature type="coiled-coil region" evidence="1">
    <location>
        <begin position="321"/>
        <end position="481"/>
    </location>
</feature>
<dbReference type="GO" id="GO:0005737">
    <property type="term" value="C:cytoplasm"/>
    <property type="evidence" value="ECO:0007669"/>
    <property type="project" value="TreeGrafter"/>
</dbReference>
<feature type="compositionally biased region" description="Polar residues" evidence="2">
    <location>
        <begin position="1310"/>
        <end position="1323"/>
    </location>
</feature>
<feature type="region of interest" description="Disordered" evidence="2">
    <location>
        <begin position="1236"/>
        <end position="1324"/>
    </location>
</feature>
<feature type="region of interest" description="Disordered" evidence="2">
    <location>
        <begin position="44"/>
        <end position="82"/>
    </location>
</feature>
<dbReference type="GO" id="GO:0051015">
    <property type="term" value="F:actin filament binding"/>
    <property type="evidence" value="ECO:0007669"/>
    <property type="project" value="TreeGrafter"/>
</dbReference>
<sequence>MESRPADDASTDEKSSPHEGSDQVMWPNSTMPLELLSRLQTPDTITETDDFPWPYSASPSNTPQSTITSSIPDPTLPHIPVPVPPVTPSQAHRIPIIEKPKVIKIPPAEQEITRLRRESYVMFLKKKREQNVQPPATRNALRDLPLTEIPLFVPPDRIEDEVMASNDCAAVEEWVNAHLTKGNTQLIPVSDAYLAASEPKKQVAMYQSKLEYSDVTQVNVISSTEKTPLQGAGIDSTSLLRLGMPKPMVERIYRGLFVYTSGFHTLIHDLGRHCPAYAESHIAANIWLAFLHLLEKCEDGRYEMAMLKFNHATSIWKKNKMKEYELEKEALTSEVNAVQGQLLAEKNVVADTLTKLADQVEETRLVNEKMQQAQRKFGDYEDDIRMLRLEIMDLEDKLAQKTEQQNQTSSALSLALTQKSDVENEVANLKAQILILQDKLEKHEVNKVRTSNRIRELQSSSQALRDNVDALKNDVRLLTMDKTKLTADRMLYLEKSTVLDKDLELLKIHAAEVTALTVSQKHDIDERDATILSLKNAMEADRNAFVTLQNEIARLTALTHQQKLDNGVLEAQTQLLLIEKNNASQKEGDKARIERLLNKKVELEKEIDLLRQEKEQGQEQIWNLRASLEALENDLHHSKRAYANSQTSLAQAERICEHMRGQLQEMERANDRLTSTLASQKQQSKLLDDASREQVEKMEMELRVVMGQMREMVYTRRENEAQINDLSKVLTTCTVHLAAAYLLSMKSLEANAVEMKLNKQRIEKGDKALAAMTFERDTLLRDKRIAQLEHSTNQAMVNRLNQATSQLMEKIRLNEVNYDEAMQELKMHYDNAFRAPPQLSSSASGVDLHSTHQKALHPSINRGANAVGMQSSVSGLLDLIAMQAGGDGGEMGGSSYGNKPRLSRMDSHSSRPRRRSLKGGAIPRQNEYTIVELTNQLKQRDATIARMEETIEETRFALKMENVAMGREKSRTSRLEECMEMAENDYATLKVTTSQRHGAITMNLLQVQSDLKDYKARVHTLRAYLREYKTHLDHMGMHAEDSRGSLMIVRQKFITRLDEEVQATEEMTENTTQTYPPRRSPVKERAKLKQTIFCAPELAANDVLNNITDLLPDEELDNHFFSLTHHGELATREYRQGYLLESHRVNRFQPLPQLSSTSPTKGRSADPPSDVSTPHLRSQIAVQYRNEFGFVNRVAETNVSPFVFDGVKKARTPMSVAEKLARELQIQENERLMQEISGDNGKVSSSRPPGRPSPGGPKKATMAMQQRKGVHQESTSATDGTRGGAPNQRPAPPTKPKKQHQHVKPRPNNRDNAAVSTTTAQTEVESDLLLLESLRAREHATPYTPEVGQRRREPQYDDEEYESDDDGLNLGSFFVEEGGMLKRRAGGMDGQRIPTLLEQKVKESRANEAMREAASPTLRLVGWELGRQGGNSDASSLPPILYPITKS</sequence>
<gene>
    <name evidence="3" type="ORF">H310_06365</name>
</gene>
<feature type="compositionally biased region" description="Acidic residues" evidence="2">
    <location>
        <begin position="1356"/>
        <end position="1367"/>
    </location>
</feature>
<dbReference type="eggNOG" id="ENOG502RDWG">
    <property type="taxonomic scope" value="Eukaryota"/>
</dbReference>
<dbReference type="VEuPathDB" id="FungiDB:H310_06365"/>
<dbReference type="PANTHER" id="PTHR45615:SF40">
    <property type="entry name" value="MYOSIN HEAVY CHAIN, NON-MUSCLE"/>
    <property type="match status" value="1"/>
</dbReference>
<accession>A0A024U859</accession>
<reference evidence="3" key="1">
    <citation type="submission" date="2013-12" db="EMBL/GenBank/DDBJ databases">
        <title>The Genome Sequence of Aphanomyces invadans NJM9701.</title>
        <authorList>
            <consortium name="The Broad Institute Genomics Platform"/>
            <person name="Russ C."/>
            <person name="Tyler B."/>
            <person name="van West P."/>
            <person name="Dieguez-Uribeondo J."/>
            <person name="Young S.K."/>
            <person name="Zeng Q."/>
            <person name="Gargeya S."/>
            <person name="Fitzgerald M."/>
            <person name="Abouelleil A."/>
            <person name="Alvarado L."/>
            <person name="Chapman S.B."/>
            <person name="Gainer-Dewar J."/>
            <person name="Goldberg J."/>
            <person name="Griggs A."/>
            <person name="Gujja S."/>
            <person name="Hansen M."/>
            <person name="Howarth C."/>
            <person name="Imamovic A."/>
            <person name="Ireland A."/>
            <person name="Larimer J."/>
            <person name="McCowan C."/>
            <person name="Murphy C."/>
            <person name="Pearson M."/>
            <person name="Poon T.W."/>
            <person name="Priest M."/>
            <person name="Roberts A."/>
            <person name="Saif S."/>
            <person name="Shea T."/>
            <person name="Sykes S."/>
            <person name="Wortman J."/>
            <person name="Nusbaum C."/>
            <person name="Birren B."/>
        </authorList>
    </citation>
    <scope>NUCLEOTIDE SEQUENCE [LARGE SCALE GENOMIC DNA]</scope>
    <source>
        <strain evidence="3">NJM9701</strain>
    </source>
</reference>
<feature type="compositionally biased region" description="Basic and acidic residues" evidence="2">
    <location>
        <begin position="1"/>
        <end position="21"/>
    </location>
</feature>
<protein>
    <submittedName>
        <fullName evidence="3">Uncharacterized protein</fullName>
    </submittedName>
</protein>
<dbReference type="EMBL" id="KI913962">
    <property type="protein sequence ID" value="ETW01783.1"/>
    <property type="molecule type" value="Genomic_DNA"/>
</dbReference>
<feature type="region of interest" description="Disordered" evidence="2">
    <location>
        <begin position="1"/>
        <end position="28"/>
    </location>
</feature>
<feature type="region of interest" description="Disordered" evidence="2">
    <location>
        <begin position="1149"/>
        <end position="1174"/>
    </location>
</feature>
<dbReference type="STRING" id="157072.A0A024U859"/>
<dbReference type="PANTHER" id="PTHR45615">
    <property type="entry name" value="MYOSIN HEAVY CHAIN, NON-MUSCLE"/>
    <property type="match status" value="1"/>
</dbReference>
<proteinExistence type="predicted"/>
<dbReference type="GO" id="GO:0032982">
    <property type="term" value="C:myosin filament"/>
    <property type="evidence" value="ECO:0007669"/>
    <property type="project" value="TreeGrafter"/>
</dbReference>
<feature type="region of interest" description="Disordered" evidence="2">
    <location>
        <begin position="1427"/>
        <end position="1447"/>
    </location>
</feature>
<dbReference type="OrthoDB" id="309807at2759"/>
<feature type="coiled-coil region" evidence="1">
    <location>
        <begin position="586"/>
        <end position="683"/>
    </location>
</feature>
<dbReference type="GO" id="GO:0000146">
    <property type="term" value="F:microfilament motor activity"/>
    <property type="evidence" value="ECO:0007669"/>
    <property type="project" value="TreeGrafter"/>
</dbReference>
<dbReference type="GeneID" id="20083415"/>
<feature type="region of interest" description="Disordered" evidence="2">
    <location>
        <begin position="1337"/>
        <end position="1370"/>
    </location>
</feature>
<dbReference type="RefSeq" id="XP_008869631.1">
    <property type="nucleotide sequence ID" value="XM_008871409.1"/>
</dbReference>
<evidence type="ECO:0000256" key="2">
    <source>
        <dbReference type="SAM" id="MobiDB-lite"/>
    </source>
</evidence>
<feature type="region of interest" description="Disordered" evidence="2">
    <location>
        <begin position="890"/>
        <end position="923"/>
    </location>
</feature>
<organism evidence="3">
    <name type="scientific">Aphanomyces invadans</name>
    <dbReference type="NCBI Taxonomy" id="157072"/>
    <lineage>
        <taxon>Eukaryota</taxon>
        <taxon>Sar</taxon>
        <taxon>Stramenopiles</taxon>
        <taxon>Oomycota</taxon>
        <taxon>Saprolegniomycetes</taxon>
        <taxon>Saprolegniales</taxon>
        <taxon>Verrucalvaceae</taxon>
        <taxon>Aphanomyces</taxon>
    </lineage>
</organism>
<feature type="compositionally biased region" description="Polar residues" evidence="2">
    <location>
        <begin position="1152"/>
        <end position="1161"/>
    </location>
</feature>
<dbReference type="GO" id="GO:0016460">
    <property type="term" value="C:myosin II complex"/>
    <property type="evidence" value="ECO:0007669"/>
    <property type="project" value="TreeGrafter"/>
</dbReference>
<feature type="compositionally biased region" description="Polar residues" evidence="2">
    <location>
        <begin position="57"/>
        <end position="70"/>
    </location>
</feature>
<name>A0A024U859_9STRA</name>
<keyword evidence="1" id="KW-0175">Coiled coil</keyword>
<evidence type="ECO:0000256" key="1">
    <source>
        <dbReference type="SAM" id="Coils"/>
    </source>
</evidence>
<feature type="compositionally biased region" description="Basic residues" evidence="2">
    <location>
        <begin position="1295"/>
        <end position="1307"/>
    </location>
</feature>